<evidence type="ECO:0000313" key="1">
    <source>
        <dbReference type="EMBL" id="CAH0518715.1"/>
    </source>
</evidence>
<dbReference type="EMBL" id="CAKLCB010000265">
    <property type="protein sequence ID" value="CAH0518715.1"/>
    <property type="molecule type" value="Genomic_DNA"/>
</dbReference>
<proteinExistence type="predicted"/>
<name>A0ABN8D061_9STRA</name>
<dbReference type="Proteomes" id="UP001158986">
    <property type="component" value="Unassembled WGS sequence"/>
</dbReference>
<keyword evidence="2" id="KW-1185">Reference proteome</keyword>
<organism evidence="1 2">
    <name type="scientific">Peronospora belbahrii</name>
    <dbReference type="NCBI Taxonomy" id="622444"/>
    <lineage>
        <taxon>Eukaryota</taxon>
        <taxon>Sar</taxon>
        <taxon>Stramenopiles</taxon>
        <taxon>Oomycota</taxon>
        <taxon>Peronosporomycetes</taxon>
        <taxon>Peronosporales</taxon>
        <taxon>Peronosporaceae</taxon>
        <taxon>Peronospora</taxon>
    </lineage>
</organism>
<protein>
    <submittedName>
        <fullName evidence="1">Uncharacterized protein</fullName>
    </submittedName>
</protein>
<reference evidence="1 2" key="1">
    <citation type="submission" date="2021-11" db="EMBL/GenBank/DDBJ databases">
        <authorList>
            <person name="Islam A."/>
            <person name="Islam S."/>
            <person name="Flora M.S."/>
            <person name="Rahman M."/>
            <person name="Ziaur R.M."/>
            <person name="Epstein J.H."/>
            <person name="Hassan M."/>
            <person name="Klassen M."/>
            <person name="Woodard K."/>
            <person name="Webb A."/>
            <person name="Webby R.J."/>
            <person name="El Zowalaty M.E."/>
        </authorList>
    </citation>
    <scope>NUCLEOTIDE SEQUENCE [LARGE SCALE GENOMIC DNA]</scope>
    <source>
        <strain evidence="1">Pbs1</strain>
    </source>
</reference>
<comment type="caution">
    <text evidence="1">The sequence shown here is derived from an EMBL/GenBank/DDBJ whole genome shotgun (WGS) entry which is preliminary data.</text>
</comment>
<gene>
    <name evidence="1" type="ORF">PBS001_LOCUS5274</name>
</gene>
<accession>A0ABN8D061</accession>
<evidence type="ECO:0000313" key="2">
    <source>
        <dbReference type="Proteomes" id="UP001158986"/>
    </source>
</evidence>
<sequence length="300" mass="34798">MYLATVFRLLIIWGPKPPGRQVSMPMTMKQEVCFRDPLHLKKNLCFLDKTSHEWRPFEMDYNEKPALTKTLVTKLALDLKLRLQLLFWKSADDLYTILVFKDMKNVDQFFASNSLDRLITVFRTRFKDVMVNFDRIIHTKGSSKTLVRHVIAVQESHFEEMARSNMVTENGYMLYLLSASDPTDTKWNFEITKKMVDDNPTLRSIRTDFTNFLDKYNLKKASQLEALRIKRGGVLAASVQSSTVAAVVENVKQACYLLNVYCKPYAIVRKKLVCNNTNEIHYSQVLLFERITAIACRTSP</sequence>